<comment type="caution">
    <text evidence="2">The sequence shown here is derived from an EMBL/GenBank/DDBJ whole genome shotgun (WGS) entry which is preliminary data.</text>
</comment>
<evidence type="ECO:0000313" key="2">
    <source>
        <dbReference type="EMBL" id="KAK4224009.1"/>
    </source>
</evidence>
<evidence type="ECO:0000256" key="1">
    <source>
        <dbReference type="SAM" id="Phobius"/>
    </source>
</evidence>
<accession>A0AAN7BIR0</accession>
<protein>
    <submittedName>
        <fullName evidence="2">Uncharacterized protein</fullName>
    </submittedName>
</protein>
<evidence type="ECO:0000313" key="3">
    <source>
        <dbReference type="Proteomes" id="UP001301958"/>
    </source>
</evidence>
<sequence>MWRSRYQTIEIRPVFFLLQSTTGQLAYLVTIFVLFWSQKDAHKVHLRCGVQGSDLAGWHLVMLVTQSCVFMMLTS</sequence>
<name>A0AAN7BIR0_9PEZI</name>
<proteinExistence type="predicted"/>
<keyword evidence="1" id="KW-1133">Transmembrane helix</keyword>
<keyword evidence="1" id="KW-0812">Transmembrane</keyword>
<gene>
    <name evidence="2" type="ORF">QBC38DRAFT_486367</name>
</gene>
<dbReference type="EMBL" id="MU865406">
    <property type="protein sequence ID" value="KAK4224009.1"/>
    <property type="molecule type" value="Genomic_DNA"/>
</dbReference>
<keyword evidence="3" id="KW-1185">Reference proteome</keyword>
<reference evidence="2" key="1">
    <citation type="journal article" date="2023" name="Mol. Phylogenet. Evol.">
        <title>Genome-scale phylogeny and comparative genomics of the fungal order Sordariales.</title>
        <authorList>
            <person name="Hensen N."/>
            <person name="Bonometti L."/>
            <person name="Westerberg I."/>
            <person name="Brannstrom I.O."/>
            <person name="Guillou S."/>
            <person name="Cros-Aarteil S."/>
            <person name="Calhoun S."/>
            <person name="Haridas S."/>
            <person name="Kuo A."/>
            <person name="Mondo S."/>
            <person name="Pangilinan J."/>
            <person name="Riley R."/>
            <person name="LaButti K."/>
            <person name="Andreopoulos B."/>
            <person name="Lipzen A."/>
            <person name="Chen C."/>
            <person name="Yan M."/>
            <person name="Daum C."/>
            <person name="Ng V."/>
            <person name="Clum A."/>
            <person name="Steindorff A."/>
            <person name="Ohm R.A."/>
            <person name="Martin F."/>
            <person name="Silar P."/>
            <person name="Natvig D.O."/>
            <person name="Lalanne C."/>
            <person name="Gautier V."/>
            <person name="Ament-Velasquez S.L."/>
            <person name="Kruys A."/>
            <person name="Hutchinson M.I."/>
            <person name="Powell A.J."/>
            <person name="Barry K."/>
            <person name="Miller A.N."/>
            <person name="Grigoriev I.V."/>
            <person name="Debuchy R."/>
            <person name="Gladieux P."/>
            <person name="Hiltunen Thoren M."/>
            <person name="Johannesson H."/>
        </authorList>
    </citation>
    <scope>NUCLEOTIDE SEQUENCE</scope>
    <source>
        <strain evidence="2">CBS 990.96</strain>
    </source>
</reference>
<dbReference type="Proteomes" id="UP001301958">
    <property type="component" value="Unassembled WGS sequence"/>
</dbReference>
<organism evidence="2 3">
    <name type="scientific">Podospora fimiseda</name>
    <dbReference type="NCBI Taxonomy" id="252190"/>
    <lineage>
        <taxon>Eukaryota</taxon>
        <taxon>Fungi</taxon>
        <taxon>Dikarya</taxon>
        <taxon>Ascomycota</taxon>
        <taxon>Pezizomycotina</taxon>
        <taxon>Sordariomycetes</taxon>
        <taxon>Sordariomycetidae</taxon>
        <taxon>Sordariales</taxon>
        <taxon>Podosporaceae</taxon>
        <taxon>Podospora</taxon>
    </lineage>
</organism>
<keyword evidence="1" id="KW-0472">Membrane</keyword>
<feature type="transmembrane region" description="Helical" evidence="1">
    <location>
        <begin position="12"/>
        <end position="36"/>
    </location>
</feature>
<dbReference type="AlphaFoldDB" id="A0AAN7BIR0"/>
<feature type="transmembrane region" description="Helical" evidence="1">
    <location>
        <begin position="56"/>
        <end position="74"/>
    </location>
</feature>
<reference evidence="2" key="2">
    <citation type="submission" date="2023-05" db="EMBL/GenBank/DDBJ databases">
        <authorList>
            <consortium name="Lawrence Berkeley National Laboratory"/>
            <person name="Steindorff A."/>
            <person name="Hensen N."/>
            <person name="Bonometti L."/>
            <person name="Westerberg I."/>
            <person name="Brannstrom I.O."/>
            <person name="Guillou S."/>
            <person name="Cros-Aarteil S."/>
            <person name="Calhoun S."/>
            <person name="Haridas S."/>
            <person name="Kuo A."/>
            <person name="Mondo S."/>
            <person name="Pangilinan J."/>
            <person name="Riley R."/>
            <person name="Labutti K."/>
            <person name="Andreopoulos B."/>
            <person name="Lipzen A."/>
            <person name="Chen C."/>
            <person name="Yanf M."/>
            <person name="Daum C."/>
            <person name="Ng V."/>
            <person name="Clum A."/>
            <person name="Ohm R."/>
            <person name="Martin F."/>
            <person name="Silar P."/>
            <person name="Natvig D."/>
            <person name="Lalanne C."/>
            <person name="Gautier V."/>
            <person name="Ament-Velasquez S.L."/>
            <person name="Kruys A."/>
            <person name="Hutchinson M.I."/>
            <person name="Powell A.J."/>
            <person name="Barry K."/>
            <person name="Miller A.N."/>
            <person name="Grigoriev I.V."/>
            <person name="Debuchy R."/>
            <person name="Gladieux P."/>
            <person name="Thoren M.H."/>
            <person name="Johannesson H."/>
        </authorList>
    </citation>
    <scope>NUCLEOTIDE SEQUENCE</scope>
    <source>
        <strain evidence="2">CBS 990.96</strain>
    </source>
</reference>